<dbReference type="EMBL" id="BKCJ011060432">
    <property type="protein sequence ID" value="GFC77296.1"/>
    <property type="molecule type" value="Genomic_DNA"/>
</dbReference>
<keyword evidence="3" id="KW-0489">Methyltransferase</keyword>
<keyword evidence="3" id="KW-0808">Transferase</keyword>
<dbReference type="InterPro" id="IPR015947">
    <property type="entry name" value="PUA-like_sf"/>
</dbReference>
<dbReference type="Gene3D" id="2.30.130.10">
    <property type="entry name" value="PUA domain"/>
    <property type="match status" value="1"/>
</dbReference>
<feature type="domain" description="PUA" evidence="2">
    <location>
        <begin position="56"/>
        <end position="94"/>
    </location>
</feature>
<proteinExistence type="predicted"/>
<comment type="caution">
    <text evidence="3">The sequence shown here is derived from an EMBL/GenBank/DDBJ whole genome shotgun (WGS) entry which is preliminary data.</text>
</comment>
<dbReference type="GO" id="GO:0032259">
    <property type="term" value="P:methylation"/>
    <property type="evidence" value="ECO:0007669"/>
    <property type="project" value="UniProtKB-KW"/>
</dbReference>
<dbReference type="SUPFAM" id="SSF88697">
    <property type="entry name" value="PUA domain-like"/>
    <property type="match status" value="1"/>
</dbReference>
<dbReference type="GO" id="GO:0003723">
    <property type="term" value="F:RNA binding"/>
    <property type="evidence" value="ECO:0007669"/>
    <property type="project" value="InterPro"/>
</dbReference>
<evidence type="ECO:0000256" key="1">
    <source>
        <dbReference type="SAM" id="MobiDB-lite"/>
    </source>
</evidence>
<sequence length="94" mass="10149">MDTNDDVDISESVKSPTSESNAVLKCQIPGLDYVVFVKGSGPHNIQYDYQQDAPQKEVIVSRKCAEAVLRGAQVYIPGILACSAHVEKGEKVAV</sequence>
<evidence type="ECO:0000313" key="3">
    <source>
        <dbReference type="EMBL" id="GFC77296.1"/>
    </source>
</evidence>
<gene>
    <name evidence="3" type="ORF">Tci_849266</name>
</gene>
<accession>A0A699QVW8</accession>
<feature type="region of interest" description="Disordered" evidence="1">
    <location>
        <begin position="1"/>
        <end position="20"/>
    </location>
</feature>
<dbReference type="GO" id="GO:0008168">
    <property type="term" value="F:methyltransferase activity"/>
    <property type="evidence" value="ECO:0007669"/>
    <property type="project" value="UniProtKB-KW"/>
</dbReference>
<feature type="non-terminal residue" evidence="3">
    <location>
        <position position="94"/>
    </location>
</feature>
<dbReference type="InterPro" id="IPR002478">
    <property type="entry name" value="PUA"/>
</dbReference>
<dbReference type="Pfam" id="PF01472">
    <property type="entry name" value="PUA"/>
    <property type="match status" value="1"/>
</dbReference>
<reference evidence="3" key="1">
    <citation type="journal article" date="2019" name="Sci. Rep.">
        <title>Draft genome of Tanacetum cinerariifolium, the natural source of mosquito coil.</title>
        <authorList>
            <person name="Yamashiro T."/>
            <person name="Shiraishi A."/>
            <person name="Satake H."/>
            <person name="Nakayama K."/>
        </authorList>
    </citation>
    <scope>NUCLEOTIDE SEQUENCE</scope>
</reference>
<organism evidence="3">
    <name type="scientific">Tanacetum cinerariifolium</name>
    <name type="common">Dalmatian daisy</name>
    <name type="synonym">Chrysanthemum cinerariifolium</name>
    <dbReference type="NCBI Taxonomy" id="118510"/>
    <lineage>
        <taxon>Eukaryota</taxon>
        <taxon>Viridiplantae</taxon>
        <taxon>Streptophyta</taxon>
        <taxon>Embryophyta</taxon>
        <taxon>Tracheophyta</taxon>
        <taxon>Spermatophyta</taxon>
        <taxon>Magnoliopsida</taxon>
        <taxon>eudicotyledons</taxon>
        <taxon>Gunneridae</taxon>
        <taxon>Pentapetalae</taxon>
        <taxon>asterids</taxon>
        <taxon>campanulids</taxon>
        <taxon>Asterales</taxon>
        <taxon>Asteraceae</taxon>
        <taxon>Asteroideae</taxon>
        <taxon>Anthemideae</taxon>
        <taxon>Anthemidinae</taxon>
        <taxon>Tanacetum</taxon>
    </lineage>
</organism>
<dbReference type="AlphaFoldDB" id="A0A699QVW8"/>
<dbReference type="InterPro" id="IPR036974">
    <property type="entry name" value="PUA_sf"/>
</dbReference>
<name>A0A699QVW8_TANCI</name>
<dbReference type="PROSITE" id="PS50890">
    <property type="entry name" value="PUA"/>
    <property type="match status" value="1"/>
</dbReference>
<evidence type="ECO:0000259" key="2">
    <source>
        <dbReference type="Pfam" id="PF01472"/>
    </source>
</evidence>
<protein>
    <submittedName>
        <fullName evidence="3">Putative methyltransferase NSUN6</fullName>
    </submittedName>
</protein>